<dbReference type="Proteomes" id="UP000689195">
    <property type="component" value="Unassembled WGS sequence"/>
</dbReference>
<organism evidence="5 6">
    <name type="scientific">Paramecium pentaurelia</name>
    <dbReference type="NCBI Taxonomy" id="43138"/>
    <lineage>
        <taxon>Eukaryota</taxon>
        <taxon>Sar</taxon>
        <taxon>Alveolata</taxon>
        <taxon>Ciliophora</taxon>
        <taxon>Intramacronucleata</taxon>
        <taxon>Oligohymenophorea</taxon>
        <taxon>Peniculida</taxon>
        <taxon>Parameciidae</taxon>
        <taxon>Paramecium</taxon>
    </lineage>
</organism>
<keyword evidence="1" id="KW-0028">Amino-acid biosynthesis</keyword>
<comment type="caution">
    <text evidence="5">The sequence shown here is derived from an EMBL/GenBank/DDBJ whole genome shotgun (WGS) entry which is preliminary data.</text>
</comment>
<dbReference type="PANTHER" id="PTHR45937">
    <property type="entry name" value="ASPARAGINE SYNTHETASE DOMAIN-CONTAINING PROTEIN 1"/>
    <property type="match status" value="1"/>
</dbReference>
<keyword evidence="3" id="KW-0315">Glutamine amidotransferase</keyword>
<dbReference type="GO" id="GO:0006529">
    <property type="term" value="P:asparagine biosynthetic process"/>
    <property type="evidence" value="ECO:0007669"/>
    <property type="project" value="UniProtKB-KW"/>
</dbReference>
<dbReference type="InterPro" id="IPR051857">
    <property type="entry name" value="Asn_synthetase_domain"/>
</dbReference>
<evidence type="ECO:0000256" key="2">
    <source>
        <dbReference type="ARBA" id="ARBA00022888"/>
    </source>
</evidence>
<protein>
    <recommendedName>
        <fullName evidence="4">Glutamine amidotransferase type-2 domain-containing protein</fullName>
    </recommendedName>
</protein>
<evidence type="ECO:0000256" key="1">
    <source>
        <dbReference type="ARBA" id="ARBA00022605"/>
    </source>
</evidence>
<evidence type="ECO:0000313" key="6">
    <source>
        <dbReference type="Proteomes" id="UP000689195"/>
    </source>
</evidence>
<dbReference type="PROSITE" id="PS51278">
    <property type="entry name" value="GATASE_TYPE_2"/>
    <property type="match status" value="1"/>
</dbReference>
<evidence type="ECO:0000313" key="5">
    <source>
        <dbReference type="EMBL" id="CAD8143494.1"/>
    </source>
</evidence>
<evidence type="ECO:0000256" key="3">
    <source>
        <dbReference type="ARBA" id="ARBA00022962"/>
    </source>
</evidence>
<dbReference type="GO" id="GO:0004066">
    <property type="term" value="F:asparagine synthase (glutamine-hydrolyzing) activity"/>
    <property type="evidence" value="ECO:0007669"/>
    <property type="project" value="InterPro"/>
</dbReference>
<dbReference type="Pfam" id="PF13537">
    <property type="entry name" value="GATase_7"/>
    <property type="match status" value="1"/>
</dbReference>
<evidence type="ECO:0000259" key="4">
    <source>
        <dbReference type="PROSITE" id="PS51278"/>
    </source>
</evidence>
<dbReference type="InterPro" id="IPR001962">
    <property type="entry name" value="Asn_synthase"/>
</dbReference>
<reference evidence="5" key="1">
    <citation type="submission" date="2021-01" db="EMBL/GenBank/DDBJ databases">
        <authorList>
            <consortium name="Genoscope - CEA"/>
            <person name="William W."/>
        </authorList>
    </citation>
    <scope>NUCLEOTIDE SEQUENCE</scope>
</reference>
<feature type="domain" description="Glutamine amidotransferase type-2" evidence="4">
    <location>
        <begin position="2"/>
        <end position="246"/>
    </location>
</feature>
<dbReference type="PANTHER" id="PTHR45937:SF1">
    <property type="entry name" value="ASPARAGINE SYNTHETASE DOMAIN-CONTAINING PROTEIN 1"/>
    <property type="match status" value="1"/>
</dbReference>
<keyword evidence="2" id="KW-0061">Asparagine biosynthesis</keyword>
<dbReference type="CDD" id="cd01991">
    <property type="entry name" value="Asn_synthase_B_C"/>
    <property type="match status" value="1"/>
</dbReference>
<name>A0A8S1SXL1_9CILI</name>
<dbReference type="AlphaFoldDB" id="A0A8S1SXL1"/>
<accession>A0A8S1SXL1</accession>
<proteinExistence type="predicted"/>
<gene>
    <name evidence="5" type="ORF">PPENT_87.1.T0120257</name>
</gene>
<dbReference type="Pfam" id="PF00733">
    <property type="entry name" value="Asn_synthase"/>
    <property type="match status" value="1"/>
</dbReference>
<dbReference type="EMBL" id="CAJJDO010000012">
    <property type="protein sequence ID" value="CAD8143494.1"/>
    <property type="molecule type" value="Genomic_DNA"/>
</dbReference>
<dbReference type="InterPro" id="IPR017932">
    <property type="entry name" value="GATase_2_dom"/>
</dbReference>
<sequence length="568" mass="66081">MCGIFALIIINKPHKFNFNLYQEYLNSPYITKRPEVIEELLTQNQRPNNIDLDLEKLQLLNARGPDYQGKIELHQPYYQLLYHSLLHMRGDQDTLIKQPLIKEQFILQYNGEIYNINPDESDTIFLMNRLQQANSIHDIKNLLQQLNGDYSLIFQDLSQQKIYIAKDPFGKRSMLLSFINEGFILSSQALQKNIPLEIEEEEDDEDDGKTVDEKYLMKKYLNEFNQAINKSCIELPNNSIIEIDLSGQEIQWNKMQISEFLNFDQIQQIDLQNTFDQNICKIYDILIKSTKEIIQNIFGFQNHFINGQNIKQNQQQGRIGILFSGGIDCSLITHIVCKLLPDNSQIDLINVAFTNDAPDRITARNAHQELQNLHKNQLLNLILIDKTLDDVYKEEKLFLEILYPKITHMDFNIAMILNIASSYNVETRVLLSGLGADEIFCGYARYKHALKRGYAELIEEMNFDLFRLWNRNLGRDDRAVSKNGKELRFPFLNIELVQFIRQNIHPSQYIMGDTKSILRIICQKEGLNVISKHGKKAIQFGTKIAKLSNKRFFGGNKKAKGTLNYNIK</sequence>
<keyword evidence="6" id="KW-1185">Reference proteome</keyword>
<dbReference type="OrthoDB" id="10252281at2759"/>